<evidence type="ECO:0000313" key="3">
    <source>
        <dbReference type="Proteomes" id="UP001201812"/>
    </source>
</evidence>
<evidence type="ECO:0000256" key="1">
    <source>
        <dbReference type="SAM" id="Phobius"/>
    </source>
</evidence>
<comment type="caution">
    <text evidence="2">The sequence shown here is derived from an EMBL/GenBank/DDBJ whole genome shotgun (WGS) entry which is preliminary data.</text>
</comment>
<keyword evidence="1" id="KW-0472">Membrane</keyword>
<keyword evidence="1" id="KW-0812">Transmembrane</keyword>
<keyword evidence="1" id="KW-1133">Transmembrane helix</keyword>
<dbReference type="PANTHER" id="PTHR31627:SF42">
    <property type="entry name" value="G_PROTEIN_RECEP_F1_2 DOMAIN-CONTAINING PROTEIN-RELATED"/>
    <property type="match status" value="1"/>
</dbReference>
<sequence length="175" mass="19825">MRIYRESTTKKSGCGNAAVSAIIFLLICGIINICTLLAYANQKSKNDAVNSLRKEEQKIELRLTIYAFLTFLAQLWMAIFMIIMSISASRPILFLATFNQLPWLNDLCTVAMPSWLLLRASQPVRHFIKKWLKTLLLLLKRTPKVSGTLPATTRRCSSNANLSFVPRPHLKVTRA</sequence>
<dbReference type="PANTHER" id="PTHR31627">
    <property type="entry name" value="SERPENTINE RECEPTOR CLASS GAMMA-RELATED"/>
    <property type="match status" value="1"/>
</dbReference>
<keyword evidence="3" id="KW-1185">Reference proteome</keyword>
<dbReference type="EMBL" id="JAKKPZ010000032">
    <property type="protein sequence ID" value="KAI1709106.1"/>
    <property type="molecule type" value="Genomic_DNA"/>
</dbReference>
<dbReference type="InterPro" id="IPR051119">
    <property type="entry name" value="Nematode_SR-like"/>
</dbReference>
<proteinExistence type="predicted"/>
<protein>
    <submittedName>
        <fullName evidence="2">Serpentine type 7TM GPCR chemoreceptor srv domain-containing protein</fullName>
    </submittedName>
</protein>
<dbReference type="Proteomes" id="UP001201812">
    <property type="component" value="Unassembled WGS sequence"/>
</dbReference>
<dbReference type="Pfam" id="PF10323">
    <property type="entry name" value="7TM_GPCR_Srv"/>
    <property type="match status" value="1"/>
</dbReference>
<dbReference type="AlphaFoldDB" id="A0AAD4N258"/>
<evidence type="ECO:0000313" key="2">
    <source>
        <dbReference type="EMBL" id="KAI1709106.1"/>
    </source>
</evidence>
<dbReference type="InterPro" id="IPR019426">
    <property type="entry name" value="7TM_GPCR_serpentine_rcpt_Srv"/>
</dbReference>
<feature type="transmembrane region" description="Helical" evidence="1">
    <location>
        <begin position="61"/>
        <end position="83"/>
    </location>
</feature>
<accession>A0AAD4N258</accession>
<name>A0AAD4N258_9BILA</name>
<organism evidence="2 3">
    <name type="scientific">Ditylenchus destructor</name>
    <dbReference type="NCBI Taxonomy" id="166010"/>
    <lineage>
        <taxon>Eukaryota</taxon>
        <taxon>Metazoa</taxon>
        <taxon>Ecdysozoa</taxon>
        <taxon>Nematoda</taxon>
        <taxon>Chromadorea</taxon>
        <taxon>Rhabditida</taxon>
        <taxon>Tylenchina</taxon>
        <taxon>Tylenchomorpha</taxon>
        <taxon>Sphaerularioidea</taxon>
        <taxon>Anguinidae</taxon>
        <taxon>Anguininae</taxon>
        <taxon>Ditylenchus</taxon>
    </lineage>
</organism>
<feature type="transmembrane region" description="Helical" evidence="1">
    <location>
        <begin position="17"/>
        <end position="40"/>
    </location>
</feature>
<reference evidence="2" key="1">
    <citation type="submission" date="2022-01" db="EMBL/GenBank/DDBJ databases">
        <title>Genome Sequence Resource for Two Populations of Ditylenchus destructor, the Migratory Endoparasitic Phytonematode.</title>
        <authorList>
            <person name="Zhang H."/>
            <person name="Lin R."/>
            <person name="Xie B."/>
        </authorList>
    </citation>
    <scope>NUCLEOTIDE SEQUENCE</scope>
    <source>
        <strain evidence="2">BazhouSP</strain>
    </source>
</reference>
<gene>
    <name evidence="2" type="ORF">DdX_11504</name>
</gene>